<name>A0A0L0SNY2_ALLM3</name>
<evidence type="ECO:0008006" key="3">
    <source>
        <dbReference type="Google" id="ProtNLM"/>
    </source>
</evidence>
<protein>
    <recommendedName>
        <fullName evidence="3">F-box domain-containing protein</fullName>
    </recommendedName>
</protein>
<dbReference type="InterPro" id="IPR032675">
    <property type="entry name" value="LRR_dom_sf"/>
</dbReference>
<reference evidence="1 2" key="1">
    <citation type="submission" date="2009-11" db="EMBL/GenBank/DDBJ databases">
        <title>Annotation of Allomyces macrogynus ATCC 38327.</title>
        <authorList>
            <consortium name="The Broad Institute Genome Sequencing Platform"/>
            <person name="Russ C."/>
            <person name="Cuomo C."/>
            <person name="Burger G."/>
            <person name="Gray M.W."/>
            <person name="Holland P.W.H."/>
            <person name="King N."/>
            <person name="Lang F.B.F."/>
            <person name="Roger A.J."/>
            <person name="Ruiz-Trillo I."/>
            <person name="Young S.K."/>
            <person name="Zeng Q."/>
            <person name="Gargeya S."/>
            <person name="Fitzgerald M."/>
            <person name="Haas B."/>
            <person name="Abouelleil A."/>
            <person name="Alvarado L."/>
            <person name="Arachchi H.M."/>
            <person name="Berlin A."/>
            <person name="Chapman S.B."/>
            <person name="Gearin G."/>
            <person name="Goldberg J."/>
            <person name="Griggs A."/>
            <person name="Gujja S."/>
            <person name="Hansen M."/>
            <person name="Heiman D."/>
            <person name="Howarth C."/>
            <person name="Larimer J."/>
            <person name="Lui A."/>
            <person name="MacDonald P.J.P."/>
            <person name="McCowen C."/>
            <person name="Montmayeur A."/>
            <person name="Murphy C."/>
            <person name="Neiman D."/>
            <person name="Pearson M."/>
            <person name="Priest M."/>
            <person name="Roberts A."/>
            <person name="Saif S."/>
            <person name="Shea T."/>
            <person name="Sisk P."/>
            <person name="Stolte C."/>
            <person name="Sykes S."/>
            <person name="Wortman J."/>
            <person name="Nusbaum C."/>
            <person name="Birren B."/>
        </authorList>
    </citation>
    <scope>NUCLEOTIDE SEQUENCE [LARGE SCALE GENOMIC DNA]</scope>
    <source>
        <strain evidence="1 2">ATCC 38327</strain>
    </source>
</reference>
<sequence length="493" mass="54165">MMPTDSASQAQFIAPLEALPEVVLDMILHPLAKQDRTALIHLARTSPRVFAPAVTVAVRTASACWVDLHAHHNFQIEVGCLVYATKSDGSAPDVSLVTAKALCDHTLAKIGPIATSQLRSLLLSPKTVDLIPLVLPYARTVFCSFSLPTKADGRVLDMLERAHGFTSTTTHLTVQLDQDDPELRSEPLVRRLAMMMAQSQIKSLHLRLGDSNHGYDAELAGGGMFSIAEMLLTVGMPPHLVALSMHGPTEPEELPIIPMLDDLPLQLMWPQSLRRIKLFFGTPWAGFPIKMLPSLSPVGNTLHPGLCDMELVNIPMDVLDMHGKVLAVLSPTLERFHLQVTPIDFEGVDLYALVHSVIEALAAVCPALRDLDLCVLAEHTMTSRQFLRFSRVTAPLLKAFRELRHFSLVGWGVDTTDEAMAAVDAVFLAAPSIRSLDLSLNESMDLDMATRIVQSHHTLCRVILACTKVKRRDVATLCKLRRGLTVLVHHEGH</sequence>
<evidence type="ECO:0000313" key="2">
    <source>
        <dbReference type="Proteomes" id="UP000054350"/>
    </source>
</evidence>
<evidence type="ECO:0000313" key="1">
    <source>
        <dbReference type="EMBL" id="KNE64094.1"/>
    </source>
</evidence>
<reference evidence="2" key="2">
    <citation type="submission" date="2009-11" db="EMBL/GenBank/DDBJ databases">
        <title>The Genome Sequence of Allomyces macrogynus strain ATCC 38327.</title>
        <authorList>
            <consortium name="The Broad Institute Genome Sequencing Platform"/>
            <person name="Russ C."/>
            <person name="Cuomo C."/>
            <person name="Shea T."/>
            <person name="Young S.K."/>
            <person name="Zeng Q."/>
            <person name="Koehrsen M."/>
            <person name="Haas B."/>
            <person name="Borodovsky M."/>
            <person name="Guigo R."/>
            <person name="Alvarado L."/>
            <person name="Berlin A."/>
            <person name="Borenstein D."/>
            <person name="Chen Z."/>
            <person name="Engels R."/>
            <person name="Freedman E."/>
            <person name="Gellesch M."/>
            <person name="Goldberg J."/>
            <person name="Griggs A."/>
            <person name="Gujja S."/>
            <person name="Heiman D."/>
            <person name="Hepburn T."/>
            <person name="Howarth C."/>
            <person name="Jen D."/>
            <person name="Larson L."/>
            <person name="Lewis B."/>
            <person name="Mehta T."/>
            <person name="Park D."/>
            <person name="Pearson M."/>
            <person name="Roberts A."/>
            <person name="Saif S."/>
            <person name="Shenoy N."/>
            <person name="Sisk P."/>
            <person name="Stolte C."/>
            <person name="Sykes S."/>
            <person name="Walk T."/>
            <person name="White J."/>
            <person name="Yandava C."/>
            <person name="Burger G."/>
            <person name="Gray M.W."/>
            <person name="Holland P.W.H."/>
            <person name="King N."/>
            <person name="Lang F.B.F."/>
            <person name="Roger A.J."/>
            <person name="Ruiz-Trillo I."/>
            <person name="Lander E."/>
            <person name="Nusbaum C."/>
        </authorList>
    </citation>
    <scope>NUCLEOTIDE SEQUENCE [LARGE SCALE GENOMIC DNA]</scope>
    <source>
        <strain evidence="2">ATCC 38327</strain>
    </source>
</reference>
<dbReference type="EMBL" id="GG745343">
    <property type="protein sequence ID" value="KNE64094.1"/>
    <property type="molecule type" value="Genomic_DNA"/>
</dbReference>
<gene>
    <name evidence="1" type="ORF">AMAG_09156</name>
</gene>
<accession>A0A0L0SNY2</accession>
<dbReference type="AlphaFoldDB" id="A0A0L0SNY2"/>
<dbReference type="SUPFAM" id="SSF52047">
    <property type="entry name" value="RNI-like"/>
    <property type="match status" value="1"/>
</dbReference>
<proteinExistence type="predicted"/>
<dbReference type="Gene3D" id="3.80.10.10">
    <property type="entry name" value="Ribonuclease Inhibitor"/>
    <property type="match status" value="1"/>
</dbReference>
<keyword evidence="2" id="KW-1185">Reference proteome</keyword>
<dbReference type="VEuPathDB" id="FungiDB:AMAG_09156"/>
<organism evidence="1 2">
    <name type="scientific">Allomyces macrogynus (strain ATCC 38327)</name>
    <name type="common">Allomyces javanicus var. macrogynus</name>
    <dbReference type="NCBI Taxonomy" id="578462"/>
    <lineage>
        <taxon>Eukaryota</taxon>
        <taxon>Fungi</taxon>
        <taxon>Fungi incertae sedis</taxon>
        <taxon>Blastocladiomycota</taxon>
        <taxon>Blastocladiomycetes</taxon>
        <taxon>Blastocladiales</taxon>
        <taxon>Blastocladiaceae</taxon>
        <taxon>Allomyces</taxon>
    </lineage>
</organism>
<dbReference type="Proteomes" id="UP000054350">
    <property type="component" value="Unassembled WGS sequence"/>
</dbReference>